<gene>
    <name evidence="2" type="ORF">HX099_10570</name>
</gene>
<dbReference type="RefSeq" id="WP_286594356.1">
    <property type="nucleotide sequence ID" value="NZ_JACANB010000008.1"/>
</dbReference>
<evidence type="ECO:0000256" key="1">
    <source>
        <dbReference type="SAM" id="MobiDB-lite"/>
    </source>
</evidence>
<feature type="region of interest" description="Disordered" evidence="1">
    <location>
        <begin position="60"/>
        <end position="79"/>
    </location>
</feature>
<protein>
    <recommendedName>
        <fullName evidence="4">Mu-like prophage FluMu N-terminal domain-containing protein</fullName>
    </recommendedName>
</protein>
<name>A0AAW7DU17_9GAMM</name>
<reference evidence="2" key="1">
    <citation type="submission" date="2020-06" db="EMBL/GenBank/DDBJ databases">
        <authorList>
            <person name="Dong N."/>
        </authorList>
    </citation>
    <scope>NUCLEOTIDE SEQUENCE</scope>
    <source>
        <strain evidence="2">DF46-2-2</strain>
    </source>
</reference>
<comment type="caution">
    <text evidence="2">The sequence shown here is derived from an EMBL/GenBank/DDBJ whole genome shotgun (WGS) entry which is preliminary data.</text>
</comment>
<organism evidence="2 3">
    <name type="scientific">Thiopseudomonas alkaliphila</name>
    <dbReference type="NCBI Taxonomy" id="1697053"/>
    <lineage>
        <taxon>Bacteria</taxon>
        <taxon>Pseudomonadati</taxon>
        <taxon>Pseudomonadota</taxon>
        <taxon>Gammaproteobacteria</taxon>
        <taxon>Pseudomonadales</taxon>
        <taxon>Pseudomonadaceae</taxon>
        <taxon>Thiopseudomonas</taxon>
    </lineage>
</organism>
<evidence type="ECO:0000313" key="2">
    <source>
        <dbReference type="EMBL" id="MDM1697096.1"/>
    </source>
</evidence>
<sequence>MTANKTPFLVVAGAIQDGPTLLLQGQRFTPATLEAAERLLAQGVIAPVQEATTDPPVAAAKPAARAKKPAAKAAADEKL</sequence>
<dbReference type="Proteomes" id="UP001173465">
    <property type="component" value="Unassembled WGS sequence"/>
</dbReference>
<accession>A0AAW7DU17</accession>
<proteinExistence type="predicted"/>
<dbReference type="AlphaFoldDB" id="A0AAW7DU17"/>
<reference evidence="2" key="2">
    <citation type="journal article" date="2022" name="Sci. Total Environ.">
        <title>Prevalence, transmission, and molecular epidemiology of tet(X)-positive bacteria among humans, animals, and environmental niches in China: An epidemiological, and genomic-based study.</title>
        <authorList>
            <person name="Dong N."/>
            <person name="Zeng Y."/>
            <person name="Cai C."/>
            <person name="Sun C."/>
            <person name="Lu J."/>
            <person name="Liu C."/>
            <person name="Zhou H."/>
            <person name="Sun Q."/>
            <person name="Shu L."/>
            <person name="Wang H."/>
            <person name="Wang Y."/>
            <person name="Wang S."/>
            <person name="Wu C."/>
            <person name="Chan E.W."/>
            <person name="Chen G."/>
            <person name="Shen Z."/>
            <person name="Chen S."/>
            <person name="Zhang R."/>
        </authorList>
    </citation>
    <scope>NUCLEOTIDE SEQUENCE</scope>
    <source>
        <strain evidence="2">DF46-2-2</strain>
    </source>
</reference>
<dbReference type="EMBL" id="JACANB010000008">
    <property type="protein sequence ID" value="MDM1697096.1"/>
    <property type="molecule type" value="Genomic_DNA"/>
</dbReference>
<evidence type="ECO:0008006" key="4">
    <source>
        <dbReference type="Google" id="ProtNLM"/>
    </source>
</evidence>
<evidence type="ECO:0000313" key="3">
    <source>
        <dbReference type="Proteomes" id="UP001173465"/>
    </source>
</evidence>